<reference evidence="7 8" key="1">
    <citation type="submission" date="2020-07" db="EMBL/GenBank/DDBJ databases">
        <title>Genomic Encyclopedia of Type Strains, Phase IV (KMG-IV): sequencing the most valuable type-strain genomes for metagenomic binning, comparative biology and taxonomic classification.</title>
        <authorList>
            <person name="Goeker M."/>
        </authorList>
    </citation>
    <scope>NUCLEOTIDE SEQUENCE [LARGE SCALE GENOMIC DNA]</scope>
    <source>
        <strain evidence="7 8">DSM 17721</strain>
    </source>
</reference>
<keyword evidence="3 7" id="KW-0808">Transferase</keyword>
<dbReference type="RefSeq" id="WP_181551175.1">
    <property type="nucleotide sequence ID" value="NZ_JACDUS010000004.1"/>
</dbReference>
<comment type="similarity">
    <text evidence="1">Belongs to the CFA/CMAS family.</text>
</comment>
<keyword evidence="2 7" id="KW-0489">Methyltransferase</keyword>
<dbReference type="PANTHER" id="PTHR43667">
    <property type="entry name" value="CYCLOPROPANE-FATTY-ACYL-PHOSPHOLIPID SYNTHASE"/>
    <property type="match status" value="1"/>
</dbReference>
<keyword evidence="4" id="KW-0949">S-adenosyl-L-methionine</keyword>
<gene>
    <name evidence="7" type="ORF">HNR65_001852</name>
</gene>
<feature type="active site" evidence="6">
    <location>
        <position position="373"/>
    </location>
</feature>
<evidence type="ECO:0000313" key="8">
    <source>
        <dbReference type="Proteomes" id="UP000525298"/>
    </source>
</evidence>
<dbReference type="SUPFAM" id="SSF53335">
    <property type="entry name" value="S-adenosyl-L-methionine-dependent methyltransferases"/>
    <property type="match status" value="1"/>
</dbReference>
<dbReference type="Proteomes" id="UP000525298">
    <property type="component" value="Unassembled WGS sequence"/>
</dbReference>
<dbReference type="GO" id="GO:0008610">
    <property type="term" value="P:lipid biosynthetic process"/>
    <property type="evidence" value="ECO:0007669"/>
    <property type="project" value="InterPro"/>
</dbReference>
<dbReference type="InterPro" id="IPR050723">
    <property type="entry name" value="CFA/CMAS"/>
</dbReference>
<dbReference type="EC" id="2.1.1.79" evidence="7"/>
<dbReference type="Pfam" id="PF02353">
    <property type="entry name" value="CMAS"/>
    <property type="match status" value="1"/>
</dbReference>
<keyword evidence="8" id="KW-1185">Reference proteome</keyword>
<evidence type="ECO:0000256" key="5">
    <source>
        <dbReference type="ARBA" id="ARBA00023098"/>
    </source>
</evidence>
<dbReference type="PIRSF" id="PIRSF003085">
    <property type="entry name" value="CMAS"/>
    <property type="match status" value="1"/>
</dbReference>
<dbReference type="EMBL" id="JACDUS010000004">
    <property type="protein sequence ID" value="MBA2881525.1"/>
    <property type="molecule type" value="Genomic_DNA"/>
</dbReference>
<dbReference type="GO" id="GO:0032259">
    <property type="term" value="P:methylation"/>
    <property type="evidence" value="ECO:0007669"/>
    <property type="project" value="UniProtKB-KW"/>
</dbReference>
<comment type="caution">
    <text evidence="7">The sequence shown here is derived from an EMBL/GenBank/DDBJ whole genome shotgun (WGS) entry which is preliminary data.</text>
</comment>
<organism evidence="7 8">
    <name type="scientific">Desulfosalsimonas propionicica</name>
    <dbReference type="NCBI Taxonomy" id="332175"/>
    <lineage>
        <taxon>Bacteria</taxon>
        <taxon>Pseudomonadati</taxon>
        <taxon>Thermodesulfobacteriota</taxon>
        <taxon>Desulfobacteria</taxon>
        <taxon>Desulfobacterales</taxon>
        <taxon>Desulfosalsimonadaceae</taxon>
        <taxon>Desulfosalsimonas</taxon>
    </lineage>
</organism>
<accession>A0A7W0HKS2</accession>
<name>A0A7W0HKS2_9BACT</name>
<evidence type="ECO:0000256" key="3">
    <source>
        <dbReference type="ARBA" id="ARBA00022679"/>
    </source>
</evidence>
<dbReference type="InterPro" id="IPR003333">
    <property type="entry name" value="CMAS"/>
</dbReference>
<dbReference type="AlphaFoldDB" id="A0A7W0HKS2"/>
<proteinExistence type="inferred from homology"/>
<evidence type="ECO:0000256" key="1">
    <source>
        <dbReference type="ARBA" id="ARBA00010815"/>
    </source>
</evidence>
<dbReference type="CDD" id="cd02440">
    <property type="entry name" value="AdoMet_MTases"/>
    <property type="match status" value="1"/>
</dbReference>
<dbReference type="PANTHER" id="PTHR43667:SF1">
    <property type="entry name" value="CYCLOPROPANE-FATTY-ACYL-PHOSPHOLIPID SYNTHASE"/>
    <property type="match status" value="1"/>
</dbReference>
<keyword evidence="5" id="KW-0443">Lipid metabolism</keyword>
<protein>
    <submittedName>
        <fullName evidence="7">Cyclopropane-fatty-acyl-phospholipid synthase</fullName>
        <ecNumber evidence="7">2.1.1.79</ecNumber>
    </submittedName>
</protein>
<sequence>MVDFLKAMYVRFLGKTPIAFKIVFTDGTCYAHGTGPPAFVIRYKTKTAQFNSMLFFGWGLIESYINGGVDIEGDLKALIRATADNEPSLAQTARQTRIFHPLIRMRNLWHEMLFGNRKSSQGVKNALAHYNRGSDIFWQYLDPTMTYTCAYWKEGTRSLRQAQENKLDHVCRKLRLKKGEHLIDVGGGWGSLLFHAVKNYGVIGTNLSPTTDQNRWLVDKARQEGIADKIRVQESDFRQVSGTYDKYASLGVYEHAGKGQLKDWIRSMAQCLKPGGIGLLHFIAHDRPMDTDFFIRKHIFPGGYLPGLTETIDLMAVHGLEILDIENLRRHYALTLDQWAARFDENWAMINSYNPKLFDERFRRTWRAYLHSCAAFFRTPNSVLRLYQITFCKGNTTDYPMDRGFIYNS</sequence>
<dbReference type="InterPro" id="IPR029063">
    <property type="entry name" value="SAM-dependent_MTases_sf"/>
</dbReference>
<dbReference type="GO" id="GO:0008825">
    <property type="term" value="F:cyclopropane-fatty-acyl-phospholipid synthase activity"/>
    <property type="evidence" value="ECO:0007669"/>
    <property type="project" value="UniProtKB-EC"/>
</dbReference>
<evidence type="ECO:0000256" key="6">
    <source>
        <dbReference type="PIRSR" id="PIRSR003085-1"/>
    </source>
</evidence>
<evidence type="ECO:0000256" key="4">
    <source>
        <dbReference type="ARBA" id="ARBA00022691"/>
    </source>
</evidence>
<evidence type="ECO:0000313" key="7">
    <source>
        <dbReference type="EMBL" id="MBA2881525.1"/>
    </source>
</evidence>
<evidence type="ECO:0000256" key="2">
    <source>
        <dbReference type="ARBA" id="ARBA00022603"/>
    </source>
</evidence>
<dbReference type="Gene3D" id="3.40.50.150">
    <property type="entry name" value="Vaccinia Virus protein VP39"/>
    <property type="match status" value="1"/>
</dbReference>